<evidence type="ECO:0000313" key="2">
    <source>
        <dbReference type="Proteomes" id="UP000664779"/>
    </source>
</evidence>
<proteinExistence type="predicted"/>
<dbReference type="RefSeq" id="WP_206942018.1">
    <property type="nucleotide sequence ID" value="NZ_JAFLNF010000006.1"/>
</dbReference>
<dbReference type="InterPro" id="IPR029058">
    <property type="entry name" value="AB_hydrolase_fold"/>
</dbReference>
<dbReference type="Proteomes" id="UP000664779">
    <property type="component" value="Unassembled WGS sequence"/>
</dbReference>
<accession>A0A939ERR9</accession>
<gene>
    <name evidence="1" type="ORF">J0X15_14130</name>
</gene>
<protein>
    <submittedName>
        <fullName evidence="1">Uncharacterized protein</fullName>
    </submittedName>
</protein>
<keyword evidence="2" id="KW-1185">Reference proteome</keyword>
<sequence>MHPGTSGILVVVFSQVRIPVGKFGLERLFGRTRHSCLFLNDAQGTWYVGLDAEIDQAIDEAIRLFAPDRIVFYGSSMGGYAALRTGLRRKDGTVHAYGTELRLGQPGSRSLEAGVTPQTSLEISGRFAGTGIDLPVPDKGSAPTLPFHLYWGCLDPVDAGNAALAQKHLPFAQIHLLSSSHGSHDHLFSLNLIRRIIMTFERDPAHELTSKGILRQDGRADLAGFGALFVAFTNSEPLTAEAVTSLAGFDENPGMQRLAAEVLARDGQLEEAVAMLERAEAQVTADPVLVTVPKRWRKQLPFRRATWLAASGRTAEARELLLASSEIFAIDPSMNALAEELGCSLNRS</sequence>
<organism evidence="1 2">
    <name type="scientific">Roseibium limicola</name>
    <dbReference type="NCBI Taxonomy" id="2816037"/>
    <lineage>
        <taxon>Bacteria</taxon>
        <taxon>Pseudomonadati</taxon>
        <taxon>Pseudomonadota</taxon>
        <taxon>Alphaproteobacteria</taxon>
        <taxon>Hyphomicrobiales</taxon>
        <taxon>Stappiaceae</taxon>
        <taxon>Roseibium</taxon>
    </lineage>
</organism>
<name>A0A939ERR9_9HYPH</name>
<comment type="caution">
    <text evidence="1">The sequence shown here is derived from an EMBL/GenBank/DDBJ whole genome shotgun (WGS) entry which is preliminary data.</text>
</comment>
<dbReference type="AlphaFoldDB" id="A0A939ERR9"/>
<dbReference type="EMBL" id="JAFLNF010000006">
    <property type="protein sequence ID" value="MBO0346368.1"/>
    <property type="molecule type" value="Genomic_DNA"/>
</dbReference>
<evidence type="ECO:0000313" key="1">
    <source>
        <dbReference type="EMBL" id="MBO0346368.1"/>
    </source>
</evidence>
<dbReference type="SUPFAM" id="SSF53474">
    <property type="entry name" value="alpha/beta-Hydrolases"/>
    <property type="match status" value="1"/>
</dbReference>
<reference evidence="1" key="1">
    <citation type="submission" date="2021-03" db="EMBL/GenBank/DDBJ databases">
        <title>Roseibium sp. CAU 1637 isolated from Incheon.</title>
        <authorList>
            <person name="Kim W."/>
        </authorList>
    </citation>
    <scope>NUCLEOTIDE SEQUENCE</scope>
    <source>
        <strain evidence="1">CAU 1637</strain>
    </source>
</reference>
<dbReference type="Gene3D" id="3.40.50.1820">
    <property type="entry name" value="alpha/beta hydrolase"/>
    <property type="match status" value="1"/>
</dbReference>